<dbReference type="Proteomes" id="UP001500325">
    <property type="component" value="Unassembled WGS sequence"/>
</dbReference>
<keyword evidence="2" id="KW-1185">Reference proteome</keyword>
<name>A0ABP8X310_9PSEU</name>
<protein>
    <submittedName>
        <fullName evidence="1">Uncharacterized protein</fullName>
    </submittedName>
</protein>
<evidence type="ECO:0000313" key="2">
    <source>
        <dbReference type="Proteomes" id="UP001500325"/>
    </source>
</evidence>
<gene>
    <name evidence="1" type="ORF">GCM10023215_42920</name>
</gene>
<proteinExistence type="predicted"/>
<dbReference type="EMBL" id="BAABIC010000015">
    <property type="protein sequence ID" value="GAA4699701.1"/>
    <property type="molecule type" value="Genomic_DNA"/>
</dbReference>
<sequence>MTAELTDPARSPDPGASAVHLLDVASASALIRRPGVADLPAAVGWGVLVLPVFGADPELSVEFTDRREPGTAECGNADGDAAPRDAGVVHPGAVDDDTLVDDAPAGPRWLACADLRRVRHDVVAVRGLLRAGPALAAPAEPAPPPEGAAHRVQGVFRMRPLPGRRIEIRLAAALAPAGGVEPGAGAPARLELRGTFAR</sequence>
<organism evidence="1 2">
    <name type="scientific">Pseudonocardia yuanmonensis</name>
    <dbReference type="NCBI Taxonomy" id="1095914"/>
    <lineage>
        <taxon>Bacteria</taxon>
        <taxon>Bacillati</taxon>
        <taxon>Actinomycetota</taxon>
        <taxon>Actinomycetes</taxon>
        <taxon>Pseudonocardiales</taxon>
        <taxon>Pseudonocardiaceae</taxon>
        <taxon>Pseudonocardia</taxon>
    </lineage>
</organism>
<reference evidence="2" key="1">
    <citation type="journal article" date="2019" name="Int. J. Syst. Evol. Microbiol.">
        <title>The Global Catalogue of Microorganisms (GCM) 10K type strain sequencing project: providing services to taxonomists for standard genome sequencing and annotation.</title>
        <authorList>
            <consortium name="The Broad Institute Genomics Platform"/>
            <consortium name="The Broad Institute Genome Sequencing Center for Infectious Disease"/>
            <person name="Wu L."/>
            <person name="Ma J."/>
        </authorList>
    </citation>
    <scope>NUCLEOTIDE SEQUENCE [LARGE SCALE GENOMIC DNA]</scope>
    <source>
        <strain evidence="2">JCM 18055</strain>
    </source>
</reference>
<accession>A0ABP8X310</accession>
<comment type="caution">
    <text evidence="1">The sequence shown here is derived from an EMBL/GenBank/DDBJ whole genome shotgun (WGS) entry which is preliminary data.</text>
</comment>
<dbReference type="RefSeq" id="WP_345382495.1">
    <property type="nucleotide sequence ID" value="NZ_BAABIC010000015.1"/>
</dbReference>
<evidence type="ECO:0000313" key="1">
    <source>
        <dbReference type="EMBL" id="GAA4699701.1"/>
    </source>
</evidence>